<name>A0ABP8LMB0_9MICO</name>
<dbReference type="SUPFAM" id="SSF69118">
    <property type="entry name" value="AhpD-like"/>
    <property type="match status" value="1"/>
</dbReference>
<dbReference type="Proteomes" id="UP001500622">
    <property type="component" value="Unassembled WGS sequence"/>
</dbReference>
<dbReference type="InterPro" id="IPR003779">
    <property type="entry name" value="CMD-like"/>
</dbReference>
<evidence type="ECO:0000259" key="1">
    <source>
        <dbReference type="Pfam" id="PF02627"/>
    </source>
</evidence>
<dbReference type="RefSeq" id="WP_345217927.1">
    <property type="nucleotide sequence ID" value="NZ_BAABGN010000013.1"/>
</dbReference>
<dbReference type="PANTHER" id="PTHR34846:SF11">
    <property type="entry name" value="4-CARBOXYMUCONOLACTONE DECARBOXYLASE FAMILY PROTEIN (AFU_ORTHOLOGUE AFUA_6G11590)"/>
    <property type="match status" value="1"/>
</dbReference>
<dbReference type="EMBL" id="BAABGN010000013">
    <property type="protein sequence ID" value="GAA4431020.1"/>
    <property type="molecule type" value="Genomic_DNA"/>
</dbReference>
<protein>
    <submittedName>
        <fullName evidence="2">Carboxymuconolactone decarboxylase family protein</fullName>
    </submittedName>
</protein>
<feature type="domain" description="Carboxymuconolactone decarboxylase-like" evidence="1">
    <location>
        <begin position="58"/>
        <end position="137"/>
    </location>
</feature>
<comment type="caution">
    <text evidence="2">The sequence shown here is derived from an EMBL/GenBank/DDBJ whole genome shotgun (WGS) entry which is preliminary data.</text>
</comment>
<dbReference type="Pfam" id="PF02627">
    <property type="entry name" value="CMD"/>
    <property type="match status" value="1"/>
</dbReference>
<reference evidence="3" key="1">
    <citation type="journal article" date="2019" name="Int. J. Syst. Evol. Microbiol.">
        <title>The Global Catalogue of Microorganisms (GCM) 10K type strain sequencing project: providing services to taxonomists for standard genome sequencing and annotation.</title>
        <authorList>
            <consortium name="The Broad Institute Genomics Platform"/>
            <consortium name="The Broad Institute Genome Sequencing Center for Infectious Disease"/>
            <person name="Wu L."/>
            <person name="Ma J."/>
        </authorList>
    </citation>
    <scope>NUCLEOTIDE SEQUENCE [LARGE SCALE GENOMIC DNA]</scope>
    <source>
        <strain evidence="3">JCM 17810</strain>
    </source>
</reference>
<keyword evidence="3" id="KW-1185">Reference proteome</keyword>
<sequence>MSGAGRYRPRRPDELDADQRELYDRIVDGPRKTQAGQVPIADESGALVGPFGLMTIAPAVGDAVQSVGAALRFATGLEPLVREAAILLVAAHHRCDFEWIAHAGAARSAGLDDTRLAALGDGRVPDGLDEQQARALETVGALLASATLDDARYEAALDSLGERTLAELVWLCGYYSSLALALAVFRPPNPAADEPPPWRR</sequence>
<dbReference type="PANTHER" id="PTHR34846">
    <property type="entry name" value="4-CARBOXYMUCONOLACTONE DECARBOXYLASE FAMILY PROTEIN (AFU_ORTHOLOGUE AFUA_6G11590)"/>
    <property type="match status" value="1"/>
</dbReference>
<proteinExistence type="predicted"/>
<evidence type="ECO:0000313" key="3">
    <source>
        <dbReference type="Proteomes" id="UP001500622"/>
    </source>
</evidence>
<dbReference type="InterPro" id="IPR029032">
    <property type="entry name" value="AhpD-like"/>
</dbReference>
<dbReference type="Gene3D" id="1.20.1290.10">
    <property type="entry name" value="AhpD-like"/>
    <property type="match status" value="1"/>
</dbReference>
<gene>
    <name evidence="2" type="ORF">GCM10023169_35150</name>
</gene>
<evidence type="ECO:0000313" key="2">
    <source>
        <dbReference type="EMBL" id="GAA4431020.1"/>
    </source>
</evidence>
<organism evidence="2 3">
    <name type="scientific">Georgenia halophila</name>
    <dbReference type="NCBI Taxonomy" id="620889"/>
    <lineage>
        <taxon>Bacteria</taxon>
        <taxon>Bacillati</taxon>
        <taxon>Actinomycetota</taxon>
        <taxon>Actinomycetes</taxon>
        <taxon>Micrococcales</taxon>
        <taxon>Bogoriellaceae</taxon>
        <taxon>Georgenia</taxon>
    </lineage>
</organism>
<accession>A0ABP8LMB0</accession>